<dbReference type="Pfam" id="PF01969">
    <property type="entry name" value="Ni_insertion"/>
    <property type="match status" value="1"/>
</dbReference>
<keyword evidence="1" id="KW-0533">Nickel</keyword>
<dbReference type="InterPro" id="IPR002822">
    <property type="entry name" value="Ni_insertion"/>
</dbReference>
<dbReference type="EMBL" id="QICC01000049">
    <property type="protein sequence ID" value="RNM41098.1"/>
    <property type="molecule type" value="Genomic_DNA"/>
</dbReference>
<reference evidence="5" key="2">
    <citation type="submission" date="2018-05" db="EMBL/GenBank/DDBJ databases">
        <title>Genome Sequencing of selected type strains of the family Eggerthellaceae.</title>
        <authorList>
            <person name="Danylec N."/>
            <person name="Stoll D.A."/>
            <person name="Doetsch A."/>
            <person name="Huch M."/>
        </authorList>
    </citation>
    <scope>NUCLEOTIDE SEQUENCE [LARGE SCALE GENOMIC DNA]</scope>
    <source>
        <strain evidence="5">DSM 16107</strain>
    </source>
</reference>
<dbReference type="PANTHER" id="PTHR36566">
    <property type="entry name" value="NICKEL INSERTION PROTEIN-RELATED"/>
    <property type="match status" value="1"/>
</dbReference>
<accession>A0A3N0IVT9</accession>
<evidence type="ECO:0000313" key="2">
    <source>
        <dbReference type="EMBL" id="RDB70749.1"/>
    </source>
</evidence>
<proteinExistence type="predicted"/>
<reference evidence="3" key="3">
    <citation type="journal article" date="2019" name="Microbiol. Resour. Announc.">
        <title>Draft Genome Sequences of Type Strains of Gordonibacter faecihominis, Paraeggerthella hongkongensis, Parvibacter caecicola,Slackia equolifaciens, Slackia faecicanis, and Slackia isoflavoniconvertens.</title>
        <authorList>
            <person name="Danylec N."/>
            <person name="Stoll D.A."/>
            <person name="Dotsch A."/>
            <person name="Huch M."/>
        </authorList>
    </citation>
    <scope>NUCLEOTIDE SEQUENCE</scope>
    <source>
        <strain evidence="3">DSM 16107</strain>
    </source>
</reference>
<organism evidence="3 5">
    <name type="scientific">Eggerthella sinensis</name>
    <dbReference type="NCBI Taxonomy" id="242230"/>
    <lineage>
        <taxon>Bacteria</taxon>
        <taxon>Bacillati</taxon>
        <taxon>Actinomycetota</taxon>
        <taxon>Coriobacteriia</taxon>
        <taxon>Eggerthellales</taxon>
        <taxon>Eggerthellaceae</taxon>
        <taxon>Eggerthella</taxon>
    </lineage>
</organism>
<evidence type="ECO:0000313" key="5">
    <source>
        <dbReference type="Proteomes" id="UP000270112"/>
    </source>
</evidence>
<dbReference type="AlphaFoldDB" id="A0A3N0IVT9"/>
<evidence type="ECO:0000313" key="4">
    <source>
        <dbReference type="Proteomes" id="UP000253817"/>
    </source>
</evidence>
<dbReference type="RefSeq" id="WP_114545300.1">
    <property type="nucleotide sequence ID" value="NZ_PPTT01000004.1"/>
</dbReference>
<evidence type="ECO:0000256" key="1">
    <source>
        <dbReference type="ARBA" id="ARBA00022596"/>
    </source>
</evidence>
<dbReference type="PANTHER" id="PTHR36566:SF1">
    <property type="entry name" value="PYRIDINIUM-3,5-BISTHIOCARBOXYLIC ACID MONONUCLEOTIDE NICKEL INSERTION PROTEIN"/>
    <property type="match status" value="1"/>
</dbReference>
<evidence type="ECO:0008006" key="6">
    <source>
        <dbReference type="Google" id="ProtNLM"/>
    </source>
</evidence>
<comment type="caution">
    <text evidence="3">The sequence shown here is derived from an EMBL/GenBank/DDBJ whole genome shotgun (WGS) entry which is preliminary data.</text>
</comment>
<evidence type="ECO:0000313" key="3">
    <source>
        <dbReference type="EMBL" id="RNM41098.1"/>
    </source>
</evidence>
<dbReference type="Proteomes" id="UP000253817">
    <property type="component" value="Unassembled WGS sequence"/>
</dbReference>
<dbReference type="OrthoDB" id="9765625at2"/>
<keyword evidence="4" id="KW-1185">Reference proteome</keyword>
<name>A0A3N0IVT9_9ACTN</name>
<dbReference type="EMBL" id="PPTT01000004">
    <property type="protein sequence ID" value="RDB70749.1"/>
    <property type="molecule type" value="Genomic_DNA"/>
</dbReference>
<protein>
    <recommendedName>
        <fullName evidence="6">DUF111 domain-containing protein</fullName>
    </recommendedName>
</protein>
<gene>
    <name evidence="2" type="ORF">C1876_03300</name>
    <name evidence="3" type="ORF">DMP09_11205</name>
</gene>
<reference evidence="2 4" key="1">
    <citation type="journal article" date="2018" name="Elife">
        <title>Discovery and characterization of a prevalent human gut bacterial enzyme sufficient for the inactivation of a family of plant toxins.</title>
        <authorList>
            <person name="Koppel N."/>
            <person name="Bisanz J.E."/>
            <person name="Pandelia M.E."/>
            <person name="Turnbaugh P.J."/>
            <person name="Balskus E.P."/>
        </authorList>
    </citation>
    <scope>NUCLEOTIDE SEQUENCE [LARGE SCALE GENOMIC DNA]</scope>
    <source>
        <strain evidence="2 4">DSM 16107</strain>
    </source>
</reference>
<dbReference type="Proteomes" id="UP000270112">
    <property type="component" value="Unassembled WGS sequence"/>
</dbReference>
<sequence>MTKLVWNLEENATRRHLLAEALLQLPEERRAQVQEAAAAAGVPDAHHHDLGEVNATIDRLATSARVKDDMRAVYRILAEAEAAAHGCTVEETHFHEVGNGEALRNVAAICLAVEALDPDEIVATRVQTGEGTVQCAHGELSIPAPATAAVIARGIPVCERTLPGERCTPTSAAVILHFVRRYEG</sequence>